<evidence type="ECO:0000313" key="2">
    <source>
        <dbReference type="EMBL" id="GAA1384313.1"/>
    </source>
</evidence>
<protein>
    <submittedName>
        <fullName evidence="2">GNAT family N-acetyltransferase</fullName>
    </submittedName>
</protein>
<name>A0ABN1XNQ3_9PSEU</name>
<organism evidence="2 3">
    <name type="scientific">Pseudonocardia kongjuensis</name>
    <dbReference type="NCBI Taxonomy" id="102227"/>
    <lineage>
        <taxon>Bacteria</taxon>
        <taxon>Bacillati</taxon>
        <taxon>Actinomycetota</taxon>
        <taxon>Actinomycetes</taxon>
        <taxon>Pseudonocardiales</taxon>
        <taxon>Pseudonocardiaceae</taxon>
        <taxon>Pseudonocardia</taxon>
    </lineage>
</organism>
<feature type="domain" description="N-acetyltransferase" evidence="1">
    <location>
        <begin position="2"/>
        <end position="170"/>
    </location>
</feature>
<proteinExistence type="predicted"/>
<evidence type="ECO:0000259" key="1">
    <source>
        <dbReference type="PROSITE" id="PS51186"/>
    </source>
</evidence>
<dbReference type="RefSeq" id="WP_344019777.1">
    <property type="nucleotide sequence ID" value="NZ_BAAAJK010000005.1"/>
</dbReference>
<accession>A0ABN1XNQ3</accession>
<keyword evidence="3" id="KW-1185">Reference proteome</keyword>
<dbReference type="InterPro" id="IPR016181">
    <property type="entry name" value="Acyl_CoA_acyltransferase"/>
</dbReference>
<gene>
    <name evidence="2" type="ORF">GCM10009613_15000</name>
</gene>
<dbReference type="EMBL" id="BAAAJK010000005">
    <property type="protein sequence ID" value="GAA1384313.1"/>
    <property type="molecule type" value="Genomic_DNA"/>
</dbReference>
<dbReference type="InterPro" id="IPR000182">
    <property type="entry name" value="GNAT_dom"/>
</dbReference>
<dbReference type="SUPFAM" id="SSF55729">
    <property type="entry name" value="Acyl-CoA N-acyltransferases (Nat)"/>
    <property type="match status" value="1"/>
</dbReference>
<comment type="caution">
    <text evidence="2">The sequence shown here is derived from an EMBL/GenBank/DDBJ whole genome shotgun (WGS) entry which is preliminary data.</text>
</comment>
<dbReference type="Proteomes" id="UP001501414">
    <property type="component" value="Unassembled WGS sequence"/>
</dbReference>
<reference evidence="2 3" key="1">
    <citation type="journal article" date="2019" name="Int. J. Syst. Evol. Microbiol.">
        <title>The Global Catalogue of Microorganisms (GCM) 10K type strain sequencing project: providing services to taxonomists for standard genome sequencing and annotation.</title>
        <authorList>
            <consortium name="The Broad Institute Genomics Platform"/>
            <consortium name="The Broad Institute Genome Sequencing Center for Infectious Disease"/>
            <person name="Wu L."/>
            <person name="Ma J."/>
        </authorList>
    </citation>
    <scope>NUCLEOTIDE SEQUENCE [LARGE SCALE GENOMIC DNA]</scope>
    <source>
        <strain evidence="2 3">JCM 11896</strain>
    </source>
</reference>
<dbReference type="Gene3D" id="3.40.630.30">
    <property type="match status" value="1"/>
</dbReference>
<sequence length="317" mass="33511">MGGIRHYEPADAAEVLALHAKTMPAQTPAAADYHEGLYGKSMFDNPWSTPDLPSLVYEHDGVLVGFLGVVARPMTFAGRPVRAAVSVRFMVDPASRAGAVAAAALHRRFLRGPQDLSLIENANVAARRVWEGTPGVVVVPLGSISWSTTGGPGPDPGGSDHALDTAALLERIRSSAAAYALAPVYDEQSLGWLTGFLEAADYRGTLRCREVLDERGGARGWFVYHANPDGYNGVLALRAVPGGARQTFAGLLRDAHVSGAAERTVGRLDADLLGAVADRGATLTPGPWTFAYSTDPRIAQALVAGDAFFTRLDGEFC</sequence>
<evidence type="ECO:0000313" key="3">
    <source>
        <dbReference type="Proteomes" id="UP001501414"/>
    </source>
</evidence>
<dbReference type="PROSITE" id="PS51186">
    <property type="entry name" value="GNAT"/>
    <property type="match status" value="1"/>
</dbReference>